<reference evidence="6 7" key="1">
    <citation type="submission" date="2015-11" db="EMBL/GenBank/DDBJ databases">
        <title>Draft genome sequence of Paramesorhizobium deserti A-3-E, a strain highly resistant to diverse beta-lactam antibiotics.</title>
        <authorList>
            <person name="Lv R."/>
            <person name="Yang X."/>
            <person name="Fang N."/>
            <person name="Guo J."/>
            <person name="Luo X."/>
            <person name="Peng F."/>
            <person name="Yang R."/>
            <person name="Cui Y."/>
            <person name="Fang C."/>
            <person name="Song Y."/>
        </authorList>
    </citation>
    <scope>NUCLEOTIDE SEQUENCE [LARGE SCALE GENOMIC DNA]</scope>
    <source>
        <strain evidence="6 7">A-3-E</strain>
    </source>
</reference>
<sequence>MALDKPSLNFSGRDGTLSANAFSFRDISEAATAVGHTAGVRLVKNEAKLVPTVQPYNFGIEKTGNTITLTGNVPRPDIRQSILDSFKAENPSANVVDKLTYALGAPAGFENAAKFAAKQLSDLSTASMTLSNGTLSVNGIAQDRTNLANLMTALKSPPQDVALGQVNVQGNSPDSTVKTASVQPSDDTVFSAVRNGQEKTLTLGGNYQNDQQHQEILAAAKRNFASHTVIDNMTKAENAPTDILAAATLALPHLSRLSDGALHINNKTVNLSGSALHENAAQAIKSAITGPLPNGYTGQADIAIAKPGAPIDNAGCQSLFSEITHNDTIHFETGSARIDKDSARVLDSVVATAQRCPSGKVEIQGYTDSEGSPKANLALSQQRSNAVRQYMVNAGVDGSRLTAVGYGQAKPIASNDTQSGRAKNRRIEFLVK</sequence>
<dbReference type="Pfam" id="PF00691">
    <property type="entry name" value="OmpA"/>
    <property type="match status" value="1"/>
</dbReference>
<comment type="caution">
    <text evidence="6">The sequence shown here is derived from an EMBL/GenBank/DDBJ whole genome shotgun (WGS) entry which is preliminary data.</text>
</comment>
<dbReference type="GO" id="GO:0009279">
    <property type="term" value="C:cell outer membrane"/>
    <property type="evidence" value="ECO:0007669"/>
    <property type="project" value="UniProtKB-SubCell"/>
</dbReference>
<evidence type="ECO:0000256" key="3">
    <source>
        <dbReference type="ARBA" id="ARBA00023237"/>
    </source>
</evidence>
<organism evidence="6 7">
    <name type="scientific">Paramesorhizobium deserti</name>
    <dbReference type="NCBI Taxonomy" id="1494590"/>
    <lineage>
        <taxon>Bacteria</taxon>
        <taxon>Pseudomonadati</taxon>
        <taxon>Pseudomonadota</taxon>
        <taxon>Alphaproteobacteria</taxon>
        <taxon>Hyphomicrobiales</taxon>
        <taxon>Phyllobacteriaceae</taxon>
        <taxon>Paramesorhizobium</taxon>
    </lineage>
</organism>
<evidence type="ECO:0000259" key="5">
    <source>
        <dbReference type="PROSITE" id="PS51123"/>
    </source>
</evidence>
<feature type="domain" description="OmpA-like" evidence="5">
    <location>
        <begin position="318"/>
        <end position="432"/>
    </location>
</feature>
<keyword evidence="2 4" id="KW-0472">Membrane</keyword>
<dbReference type="EMBL" id="LNTU01000037">
    <property type="protein sequence ID" value="KXF75728.1"/>
    <property type="molecule type" value="Genomic_DNA"/>
</dbReference>
<evidence type="ECO:0000256" key="4">
    <source>
        <dbReference type="PROSITE-ProRule" id="PRU00473"/>
    </source>
</evidence>
<dbReference type="PROSITE" id="PS51123">
    <property type="entry name" value="OMPA_2"/>
    <property type="match status" value="1"/>
</dbReference>
<dbReference type="STRING" id="1494590.ATN84_17270"/>
<keyword evidence="7" id="KW-1185">Reference proteome</keyword>
<evidence type="ECO:0000256" key="1">
    <source>
        <dbReference type="ARBA" id="ARBA00004442"/>
    </source>
</evidence>
<dbReference type="Proteomes" id="UP000070107">
    <property type="component" value="Unassembled WGS sequence"/>
</dbReference>
<dbReference type="Gene3D" id="3.30.1330.60">
    <property type="entry name" value="OmpA-like domain"/>
    <property type="match status" value="1"/>
</dbReference>
<dbReference type="PANTHER" id="PTHR30329:SF21">
    <property type="entry name" value="LIPOPROTEIN YIAD-RELATED"/>
    <property type="match status" value="1"/>
</dbReference>
<dbReference type="PANTHER" id="PTHR30329">
    <property type="entry name" value="STATOR ELEMENT OF FLAGELLAR MOTOR COMPLEX"/>
    <property type="match status" value="1"/>
</dbReference>
<dbReference type="InterPro" id="IPR006664">
    <property type="entry name" value="OMP_bac"/>
</dbReference>
<keyword evidence="3" id="KW-0998">Cell outer membrane</keyword>
<dbReference type="InterPro" id="IPR036737">
    <property type="entry name" value="OmpA-like_sf"/>
</dbReference>
<accession>A0A135HR94</accession>
<name>A0A135HR94_9HYPH</name>
<protein>
    <recommendedName>
        <fullName evidence="5">OmpA-like domain-containing protein</fullName>
    </recommendedName>
</protein>
<evidence type="ECO:0000313" key="6">
    <source>
        <dbReference type="EMBL" id="KXF75728.1"/>
    </source>
</evidence>
<proteinExistence type="predicted"/>
<dbReference type="AlphaFoldDB" id="A0A135HR94"/>
<dbReference type="InterPro" id="IPR006665">
    <property type="entry name" value="OmpA-like"/>
</dbReference>
<gene>
    <name evidence="6" type="ORF">ATN84_17270</name>
</gene>
<comment type="subcellular location">
    <subcellularLocation>
        <location evidence="1">Cell outer membrane</location>
    </subcellularLocation>
</comment>
<evidence type="ECO:0000313" key="7">
    <source>
        <dbReference type="Proteomes" id="UP000070107"/>
    </source>
</evidence>
<dbReference type="PRINTS" id="PR01021">
    <property type="entry name" value="OMPADOMAIN"/>
</dbReference>
<dbReference type="SUPFAM" id="SSF103088">
    <property type="entry name" value="OmpA-like"/>
    <property type="match status" value="1"/>
</dbReference>
<dbReference type="InterPro" id="IPR050330">
    <property type="entry name" value="Bact_OuterMem_StrucFunc"/>
</dbReference>
<dbReference type="Gene3D" id="3.40.1520.20">
    <property type="match status" value="2"/>
</dbReference>
<dbReference type="CDD" id="cd07185">
    <property type="entry name" value="OmpA_C-like"/>
    <property type="match status" value="1"/>
</dbReference>
<evidence type="ECO:0000256" key="2">
    <source>
        <dbReference type="ARBA" id="ARBA00023136"/>
    </source>
</evidence>